<organism evidence="2 3">
    <name type="scientific">Batrachochytrium salamandrivorans</name>
    <dbReference type="NCBI Taxonomy" id="1357716"/>
    <lineage>
        <taxon>Eukaryota</taxon>
        <taxon>Fungi</taxon>
        <taxon>Fungi incertae sedis</taxon>
        <taxon>Chytridiomycota</taxon>
        <taxon>Chytridiomycota incertae sedis</taxon>
        <taxon>Chytridiomycetes</taxon>
        <taxon>Rhizophydiales</taxon>
        <taxon>Rhizophydiales incertae sedis</taxon>
        <taxon>Batrachochytrium</taxon>
    </lineage>
</organism>
<sequence>MKTTATRASQRIAKQSKTASIPHTQPTVTEAVDGHISDVADSDSEKLNKEELTHQAQYDTHSDSDDDVPEAISTRLTKETAMASQKAQQESDKISKELLKTRRRNRDETNKAQQQLKRDRMATAASLAKPISLETLQAASDEKAAATKNADAALAKGKHTRLDVRSNRATKRSIRAMKASGGGGLRMGGLKVVSLENRNSNRTAVALSVQKFRLAKLFKSSTKRVSAVDTLAKRSWTDMQSAPTPAPFFTK</sequence>
<reference evidence="2 3" key="1">
    <citation type="submission" date="2021-02" db="EMBL/GenBank/DDBJ databases">
        <title>Variation within the Batrachochytrium salamandrivorans European outbreak.</title>
        <authorList>
            <person name="Kelly M."/>
            <person name="Pasmans F."/>
            <person name="Shea T.P."/>
            <person name="Munoz J.F."/>
            <person name="Carranza S."/>
            <person name="Cuomo C.A."/>
            <person name="Martel A."/>
        </authorList>
    </citation>
    <scope>NUCLEOTIDE SEQUENCE [LARGE SCALE GENOMIC DNA]</scope>
    <source>
        <strain evidence="2 3">AMFP18/2</strain>
    </source>
</reference>
<gene>
    <name evidence="2" type="ORF">BASA50_008727</name>
</gene>
<name>A0ABQ8F3C0_9FUNG</name>
<feature type="region of interest" description="Disordered" evidence="1">
    <location>
        <begin position="1"/>
        <end position="120"/>
    </location>
</feature>
<accession>A0ABQ8F3C0</accession>
<protein>
    <submittedName>
        <fullName evidence="2">Uncharacterized protein</fullName>
    </submittedName>
</protein>
<proteinExistence type="predicted"/>
<feature type="compositionally biased region" description="Basic and acidic residues" evidence="1">
    <location>
        <begin position="89"/>
        <end position="120"/>
    </location>
</feature>
<evidence type="ECO:0000313" key="2">
    <source>
        <dbReference type="EMBL" id="KAH6591373.1"/>
    </source>
</evidence>
<evidence type="ECO:0000256" key="1">
    <source>
        <dbReference type="SAM" id="MobiDB-lite"/>
    </source>
</evidence>
<feature type="compositionally biased region" description="Polar residues" evidence="1">
    <location>
        <begin position="1"/>
        <end position="28"/>
    </location>
</feature>
<dbReference type="Proteomes" id="UP001648503">
    <property type="component" value="Unassembled WGS sequence"/>
</dbReference>
<keyword evidence="3" id="KW-1185">Reference proteome</keyword>
<comment type="caution">
    <text evidence="2">The sequence shown here is derived from an EMBL/GenBank/DDBJ whole genome shotgun (WGS) entry which is preliminary data.</text>
</comment>
<dbReference type="EMBL" id="JAFCIX010000410">
    <property type="protein sequence ID" value="KAH6591373.1"/>
    <property type="molecule type" value="Genomic_DNA"/>
</dbReference>
<evidence type="ECO:0000313" key="3">
    <source>
        <dbReference type="Proteomes" id="UP001648503"/>
    </source>
</evidence>
<feature type="compositionally biased region" description="Basic and acidic residues" evidence="1">
    <location>
        <begin position="32"/>
        <end position="53"/>
    </location>
</feature>